<evidence type="ECO:0000256" key="26">
    <source>
        <dbReference type="ARBA" id="ARBA00049526"/>
    </source>
</evidence>
<keyword evidence="8" id="KW-0336">GPI-anchor</keyword>
<feature type="binding site" evidence="28">
    <location>
        <position position="195"/>
    </location>
    <ligand>
        <name>Mg(2+)</name>
        <dbReference type="ChEBI" id="CHEBI:18420"/>
    </ligand>
</feature>
<evidence type="ECO:0000256" key="23">
    <source>
        <dbReference type="ARBA" id="ARBA00048778"/>
    </source>
</evidence>
<evidence type="ECO:0000256" key="8">
    <source>
        <dbReference type="ARBA" id="ARBA00022622"/>
    </source>
</evidence>
<comment type="catalytic activity">
    <reaction evidence="20">
        <text>AMP + H2O = adenosine + phosphate</text>
        <dbReference type="Rhea" id="RHEA:29375"/>
        <dbReference type="ChEBI" id="CHEBI:15377"/>
        <dbReference type="ChEBI" id="CHEBI:16335"/>
        <dbReference type="ChEBI" id="CHEBI:43474"/>
        <dbReference type="ChEBI" id="CHEBI:456215"/>
    </reaction>
    <physiologicalReaction direction="left-to-right" evidence="20">
        <dbReference type="Rhea" id="RHEA:29376"/>
    </physiologicalReaction>
</comment>
<evidence type="ECO:0000256" key="9">
    <source>
        <dbReference type="ARBA" id="ARBA00022723"/>
    </source>
</evidence>
<evidence type="ECO:0000256" key="24">
    <source>
        <dbReference type="ARBA" id="ARBA00048929"/>
    </source>
</evidence>
<evidence type="ECO:0000256" key="21">
    <source>
        <dbReference type="ARBA" id="ARBA00037828"/>
    </source>
</evidence>
<evidence type="ECO:0000256" key="31">
    <source>
        <dbReference type="SAM" id="SignalP"/>
    </source>
</evidence>
<reference evidence="32 33" key="1">
    <citation type="journal article" date="2018" name="Nat. Ecol. Evol.">
        <title>Shark genomes provide insights into elasmobranch evolution and the origin of vertebrates.</title>
        <authorList>
            <person name="Hara Y"/>
            <person name="Yamaguchi K"/>
            <person name="Onimaru K"/>
            <person name="Kadota M"/>
            <person name="Koyanagi M"/>
            <person name="Keeley SD"/>
            <person name="Tatsumi K"/>
            <person name="Tanaka K"/>
            <person name="Motone F"/>
            <person name="Kageyama Y"/>
            <person name="Nozu R"/>
            <person name="Adachi N"/>
            <person name="Nishimura O"/>
            <person name="Nakagawa R"/>
            <person name="Tanegashima C"/>
            <person name="Kiyatake I"/>
            <person name="Matsumoto R"/>
            <person name="Murakumo K"/>
            <person name="Nishida K"/>
            <person name="Terakita A"/>
            <person name="Kuratani S"/>
            <person name="Sato K"/>
            <person name="Hyodo S Kuraku.S."/>
        </authorList>
    </citation>
    <scope>NUCLEOTIDE SEQUENCE [LARGE SCALE GENOMIC DNA]</scope>
</reference>
<feature type="binding site" evidence="28">
    <location>
        <position position="400"/>
    </location>
    <ligand>
        <name>Zn(2+)</name>
        <dbReference type="ChEBI" id="CHEBI:29105"/>
        <label>2</label>
    </ligand>
</feature>
<dbReference type="InterPro" id="IPR001952">
    <property type="entry name" value="Alkaline_phosphatase"/>
</dbReference>
<feature type="binding site" evidence="28">
    <location>
        <position position="193"/>
    </location>
    <ligand>
        <name>Mg(2+)</name>
        <dbReference type="ChEBI" id="CHEBI:18420"/>
    </ligand>
</feature>
<dbReference type="Pfam" id="PF00245">
    <property type="entry name" value="Alk_phosphatase"/>
    <property type="match status" value="1"/>
</dbReference>
<dbReference type="GO" id="GO:0031214">
    <property type="term" value="P:biomineral tissue development"/>
    <property type="evidence" value="ECO:0007669"/>
    <property type="project" value="UniProtKB-KW"/>
</dbReference>
<dbReference type="FunFam" id="3.40.720.10:FF:000008">
    <property type="entry name" value="Alkaline phosphatase"/>
    <property type="match status" value="1"/>
</dbReference>
<dbReference type="GO" id="GO:0098552">
    <property type="term" value="C:side of membrane"/>
    <property type="evidence" value="ECO:0007669"/>
    <property type="project" value="UniProtKB-KW"/>
</dbReference>
<keyword evidence="6" id="KW-0597">Phosphoprotein</keyword>
<dbReference type="Proteomes" id="UP000287033">
    <property type="component" value="Unassembled WGS sequence"/>
</dbReference>
<evidence type="ECO:0000256" key="6">
    <source>
        <dbReference type="ARBA" id="ARBA00022553"/>
    </source>
</evidence>
<evidence type="ECO:0000256" key="17">
    <source>
        <dbReference type="ARBA" id="ARBA00023180"/>
    </source>
</evidence>
<evidence type="ECO:0000256" key="7">
    <source>
        <dbReference type="ARBA" id="ARBA00022591"/>
    </source>
</evidence>
<evidence type="ECO:0000256" key="10">
    <source>
        <dbReference type="ARBA" id="ARBA00022729"/>
    </source>
</evidence>
<feature type="binding site" evidence="28">
    <location>
        <position position="358"/>
    </location>
    <ligand>
        <name>Zn(2+)</name>
        <dbReference type="ChEBI" id="CHEBI:29105"/>
        <label>2</label>
    </ligand>
</feature>
<dbReference type="PANTHER" id="PTHR11596:SF74">
    <property type="entry name" value="ALKALINE PHOSPHATASE, TISSUE-NONSPECIFIC ISOZYME"/>
    <property type="match status" value="1"/>
</dbReference>
<dbReference type="InterPro" id="IPR018299">
    <property type="entry name" value="Alkaline_phosphatase_AS"/>
</dbReference>
<feature type="chain" id="PRO_5019550317" description="Alkaline phosphatase" evidence="31">
    <location>
        <begin position="18"/>
        <end position="550"/>
    </location>
</feature>
<keyword evidence="15" id="KW-0472">Membrane</keyword>
<evidence type="ECO:0000256" key="1">
    <source>
        <dbReference type="ARBA" id="ARBA00001913"/>
    </source>
</evidence>
<dbReference type="GO" id="GO:0005886">
    <property type="term" value="C:plasma membrane"/>
    <property type="evidence" value="ECO:0007669"/>
    <property type="project" value="UniProtKB-SubCell"/>
</dbReference>
<dbReference type="PROSITE" id="PS00123">
    <property type="entry name" value="ALKALINE_PHOSPHATASE"/>
    <property type="match status" value="1"/>
</dbReference>
<dbReference type="EMBL" id="BEZZ01000368">
    <property type="protein sequence ID" value="GCC31491.1"/>
    <property type="molecule type" value="Genomic_DNA"/>
</dbReference>
<dbReference type="PRINTS" id="PR00113">
    <property type="entry name" value="ALKPHPHTASE"/>
</dbReference>
<evidence type="ECO:0000256" key="13">
    <source>
        <dbReference type="ARBA" id="ARBA00022837"/>
    </source>
</evidence>
<evidence type="ECO:0000256" key="28">
    <source>
        <dbReference type="PIRSR" id="PIRSR601952-2"/>
    </source>
</evidence>
<comment type="catalytic activity">
    <reaction evidence="22">
        <text>diphosphate + H2O = 2 phosphate + H(+)</text>
        <dbReference type="Rhea" id="RHEA:24576"/>
        <dbReference type="ChEBI" id="CHEBI:15377"/>
        <dbReference type="ChEBI" id="CHEBI:15378"/>
        <dbReference type="ChEBI" id="CHEBI:33019"/>
        <dbReference type="ChEBI" id="CHEBI:43474"/>
    </reaction>
    <physiologicalReaction direction="left-to-right" evidence="22">
        <dbReference type="Rhea" id="RHEA:24577"/>
    </physiologicalReaction>
</comment>
<evidence type="ECO:0000256" key="18">
    <source>
        <dbReference type="ARBA" id="ARBA00023288"/>
    </source>
</evidence>
<dbReference type="EC" id="3.1.3.1" evidence="30"/>
<keyword evidence="14 28" id="KW-0460">Magnesium</keyword>
<dbReference type="SMART" id="SM00098">
    <property type="entry name" value="alkPPc"/>
    <property type="match status" value="1"/>
</dbReference>
<evidence type="ECO:0000256" key="2">
    <source>
        <dbReference type="ARBA" id="ARBA00004609"/>
    </source>
</evidence>
<comment type="similarity">
    <text evidence="3 29">Belongs to the alkaline phosphatase family.</text>
</comment>
<evidence type="ECO:0000256" key="19">
    <source>
        <dbReference type="ARBA" id="ARBA00036105"/>
    </source>
</evidence>
<keyword evidence="11 30" id="KW-0378">Hydrolase</keyword>
<keyword evidence="9 28" id="KW-0479">Metal-binding</keyword>
<protein>
    <recommendedName>
        <fullName evidence="30">Alkaline phosphatase</fullName>
        <ecNumber evidence="30">3.1.3.1</ecNumber>
    </recommendedName>
</protein>
<feature type="signal peptide" evidence="31">
    <location>
        <begin position="1"/>
        <end position="17"/>
    </location>
</feature>
<comment type="subcellular location">
    <subcellularLocation>
        <location evidence="2">Cell membrane</location>
        <topology evidence="2">Lipid-anchor</topology>
        <topology evidence="2">GPI-anchor</topology>
    </subcellularLocation>
    <subcellularLocation>
        <location evidence="21">Extracellular vesicle membrane</location>
        <topology evidence="21">Lipid-anchor</topology>
        <topology evidence="21">GPI-anchor</topology>
    </subcellularLocation>
</comment>
<dbReference type="OMA" id="GENQAHC"/>
<feature type="binding site" evidence="28">
    <location>
        <position position="475"/>
    </location>
    <ligand>
        <name>Zn(2+)</name>
        <dbReference type="ChEBI" id="CHEBI:29105"/>
        <label>2</label>
    </ligand>
</feature>
<evidence type="ECO:0000256" key="11">
    <source>
        <dbReference type="ARBA" id="ARBA00022801"/>
    </source>
</evidence>
<comment type="catalytic activity">
    <reaction evidence="23">
        <text>ATP + H2O = ADP + phosphate + H(+)</text>
        <dbReference type="Rhea" id="RHEA:13065"/>
        <dbReference type="ChEBI" id="CHEBI:15377"/>
        <dbReference type="ChEBI" id="CHEBI:15378"/>
        <dbReference type="ChEBI" id="CHEBI:30616"/>
        <dbReference type="ChEBI" id="CHEBI:43474"/>
        <dbReference type="ChEBI" id="CHEBI:456216"/>
    </reaction>
    <physiologicalReaction direction="left-to-right" evidence="23">
        <dbReference type="Rhea" id="RHEA:13066"/>
    </physiologicalReaction>
</comment>
<evidence type="ECO:0000256" key="27">
    <source>
        <dbReference type="PIRSR" id="PIRSR601952-1"/>
    </source>
</evidence>
<organism evidence="32 33">
    <name type="scientific">Chiloscyllium punctatum</name>
    <name type="common">Brownbanded bambooshark</name>
    <name type="synonym">Hemiscyllium punctatum</name>
    <dbReference type="NCBI Taxonomy" id="137246"/>
    <lineage>
        <taxon>Eukaryota</taxon>
        <taxon>Metazoa</taxon>
        <taxon>Chordata</taxon>
        <taxon>Craniata</taxon>
        <taxon>Vertebrata</taxon>
        <taxon>Chondrichthyes</taxon>
        <taxon>Elasmobranchii</taxon>
        <taxon>Galeomorphii</taxon>
        <taxon>Galeoidea</taxon>
        <taxon>Orectolobiformes</taxon>
        <taxon>Hemiscylliidae</taxon>
        <taxon>Chiloscyllium</taxon>
    </lineage>
</organism>
<evidence type="ECO:0000313" key="33">
    <source>
        <dbReference type="Proteomes" id="UP000287033"/>
    </source>
</evidence>
<dbReference type="GO" id="GO:0033883">
    <property type="term" value="F:pyridoxal phosphatase activity"/>
    <property type="evidence" value="ECO:0007669"/>
    <property type="project" value="RHEA"/>
</dbReference>
<comment type="cofactor">
    <cofactor evidence="28">
        <name>Mg(2+)</name>
        <dbReference type="ChEBI" id="CHEBI:18420"/>
    </cofactor>
    <text evidence="28">Binds 1 Mg(2+) ion.</text>
</comment>
<feature type="binding site" evidence="28">
    <location>
        <position position="362"/>
    </location>
    <ligand>
        <name>Zn(2+)</name>
        <dbReference type="ChEBI" id="CHEBI:29105"/>
        <label>2</label>
    </ligand>
</feature>
<dbReference type="OrthoDB" id="5818554at2759"/>
<dbReference type="CDD" id="cd16012">
    <property type="entry name" value="ALP"/>
    <property type="match status" value="1"/>
</dbReference>
<accession>A0A401SM88</accession>
<evidence type="ECO:0000313" key="32">
    <source>
        <dbReference type="EMBL" id="GCC31491.1"/>
    </source>
</evidence>
<evidence type="ECO:0000256" key="22">
    <source>
        <dbReference type="ARBA" id="ARBA00048097"/>
    </source>
</evidence>
<dbReference type="Gene3D" id="3.40.720.10">
    <property type="entry name" value="Alkaline Phosphatase, subunit A"/>
    <property type="match status" value="1"/>
</dbReference>
<comment type="cofactor">
    <cofactor evidence="1">
        <name>Ca(2+)</name>
        <dbReference type="ChEBI" id="CHEBI:29108"/>
    </cofactor>
</comment>
<dbReference type="GO" id="GO:0046872">
    <property type="term" value="F:metal ion binding"/>
    <property type="evidence" value="ECO:0007669"/>
    <property type="project" value="UniProtKB-KW"/>
</dbReference>
<dbReference type="GO" id="GO:0004427">
    <property type="term" value="F:inorganic diphosphate phosphatase activity"/>
    <property type="evidence" value="ECO:0007669"/>
    <property type="project" value="RHEA"/>
</dbReference>
<dbReference type="InterPro" id="IPR017850">
    <property type="entry name" value="Alkaline_phosphatase_core_sf"/>
</dbReference>
<dbReference type="PANTHER" id="PTHR11596">
    <property type="entry name" value="ALKALINE PHOSPHATASE"/>
    <property type="match status" value="1"/>
</dbReference>
<keyword evidence="5" id="KW-1003">Cell membrane</keyword>
<evidence type="ECO:0000256" key="4">
    <source>
        <dbReference type="ARBA" id="ARBA00011738"/>
    </source>
</evidence>
<keyword evidence="33" id="KW-1185">Reference proteome</keyword>
<evidence type="ECO:0000256" key="15">
    <source>
        <dbReference type="ARBA" id="ARBA00023136"/>
    </source>
</evidence>
<evidence type="ECO:0000256" key="16">
    <source>
        <dbReference type="ARBA" id="ARBA00023157"/>
    </source>
</evidence>
<dbReference type="GO" id="GO:0043262">
    <property type="term" value="F:ADP phosphatase activity"/>
    <property type="evidence" value="ECO:0007669"/>
    <property type="project" value="RHEA"/>
</dbReference>
<name>A0A401SM88_CHIPU</name>
<evidence type="ECO:0000256" key="3">
    <source>
        <dbReference type="ARBA" id="ARBA00005984"/>
    </source>
</evidence>
<dbReference type="AlphaFoldDB" id="A0A401SM88"/>
<dbReference type="GO" id="GO:0004035">
    <property type="term" value="F:alkaline phosphatase activity"/>
    <property type="evidence" value="ECO:0007669"/>
    <property type="project" value="UniProtKB-EC"/>
</dbReference>
<dbReference type="STRING" id="137246.A0A401SM88"/>
<feature type="binding site" evidence="28">
    <location>
        <position position="82"/>
    </location>
    <ligand>
        <name>Mg(2+)</name>
        <dbReference type="ChEBI" id="CHEBI:18420"/>
    </ligand>
</feature>
<feature type="binding site" evidence="28">
    <location>
        <position position="353"/>
    </location>
    <ligand>
        <name>Zn(2+)</name>
        <dbReference type="ChEBI" id="CHEBI:29105"/>
        <label>1</label>
    </ligand>
</feature>
<keyword evidence="10 31" id="KW-0732">Signal</keyword>
<dbReference type="GO" id="GO:0052732">
    <property type="term" value="F:phosphoethanolamine phosphatase activity"/>
    <property type="evidence" value="ECO:0007669"/>
    <property type="project" value="RHEA"/>
</dbReference>
<feature type="binding site" evidence="28">
    <location>
        <position position="82"/>
    </location>
    <ligand>
        <name>Zn(2+)</name>
        <dbReference type="ChEBI" id="CHEBI:29105"/>
        <label>2</label>
    </ligand>
</feature>
<comment type="catalytic activity">
    <reaction evidence="24">
        <text>phosphoethanolamine + H2O = ethanolamine + phosphate</text>
        <dbReference type="Rhea" id="RHEA:16089"/>
        <dbReference type="ChEBI" id="CHEBI:15377"/>
        <dbReference type="ChEBI" id="CHEBI:43474"/>
        <dbReference type="ChEBI" id="CHEBI:57603"/>
        <dbReference type="ChEBI" id="CHEBI:58190"/>
    </reaction>
    <physiologicalReaction direction="left-to-right" evidence="24">
        <dbReference type="Rhea" id="RHEA:16090"/>
    </physiologicalReaction>
</comment>
<keyword evidence="16" id="KW-1015">Disulfide bond</keyword>
<evidence type="ECO:0000256" key="5">
    <source>
        <dbReference type="ARBA" id="ARBA00022475"/>
    </source>
</evidence>
<keyword evidence="7" id="KW-0091">Biomineralization</keyword>
<keyword evidence="12 28" id="KW-0862">Zinc</keyword>
<keyword evidence="13" id="KW-0106">Calcium</keyword>
<gene>
    <name evidence="32" type="ORF">chiPu_0009949</name>
</gene>
<feature type="active site" description="Phosphoserine intermediate" evidence="27">
    <location>
        <position position="132"/>
    </location>
</feature>
<comment type="catalytic activity">
    <reaction evidence="19">
        <text>a phosphate monoester + H2O = an alcohol + phosphate</text>
        <dbReference type="Rhea" id="RHEA:15017"/>
        <dbReference type="ChEBI" id="CHEBI:15377"/>
        <dbReference type="ChEBI" id="CHEBI:30879"/>
        <dbReference type="ChEBI" id="CHEBI:43474"/>
        <dbReference type="ChEBI" id="CHEBI:67140"/>
        <dbReference type="EC" id="3.1.3.1"/>
    </reaction>
    <physiologicalReaction direction="left-to-right" evidence="19">
        <dbReference type="Rhea" id="RHEA:15018"/>
    </physiologicalReaction>
</comment>
<evidence type="ECO:0000256" key="30">
    <source>
        <dbReference type="RuleBase" id="RU003947"/>
    </source>
</evidence>
<comment type="cofactor">
    <cofactor evidence="28">
        <name>Zn(2+)</name>
        <dbReference type="ChEBI" id="CHEBI:29105"/>
    </cofactor>
    <text evidence="28">Binds 2 Zn(2+) ions.</text>
</comment>
<evidence type="ECO:0000256" key="14">
    <source>
        <dbReference type="ARBA" id="ARBA00022842"/>
    </source>
</evidence>
<evidence type="ECO:0000256" key="20">
    <source>
        <dbReference type="ARBA" id="ARBA00036923"/>
    </source>
</evidence>
<dbReference type="GO" id="GO:0016887">
    <property type="term" value="F:ATP hydrolysis activity"/>
    <property type="evidence" value="ECO:0007669"/>
    <property type="project" value="RHEA"/>
</dbReference>
<comment type="subunit">
    <text evidence="4">Homodimer.</text>
</comment>
<comment type="catalytic activity">
    <reaction evidence="25">
        <text>pyridoxal 5'-phosphate + H2O = pyridoxal + phosphate</text>
        <dbReference type="Rhea" id="RHEA:20533"/>
        <dbReference type="ChEBI" id="CHEBI:15377"/>
        <dbReference type="ChEBI" id="CHEBI:17310"/>
        <dbReference type="ChEBI" id="CHEBI:43474"/>
        <dbReference type="ChEBI" id="CHEBI:597326"/>
    </reaction>
    <physiologicalReaction direction="left-to-right" evidence="25">
        <dbReference type="Rhea" id="RHEA:20534"/>
    </physiologicalReaction>
</comment>
<dbReference type="SUPFAM" id="SSF53649">
    <property type="entry name" value="Alkaline phosphatase-like"/>
    <property type="match status" value="1"/>
</dbReference>
<keyword evidence="17" id="KW-0325">Glycoprotein</keyword>
<evidence type="ECO:0000256" key="29">
    <source>
        <dbReference type="RuleBase" id="RU003946"/>
    </source>
</evidence>
<comment type="caution">
    <text evidence="32">The sequence shown here is derived from an EMBL/GenBank/DDBJ whole genome shotgun (WGS) entry which is preliminary data.</text>
</comment>
<keyword evidence="18" id="KW-0449">Lipoprotein</keyword>
<feature type="binding site" evidence="28">
    <location>
        <position position="399"/>
    </location>
    <ligand>
        <name>Zn(2+)</name>
        <dbReference type="ChEBI" id="CHEBI:29105"/>
        <label>2</label>
    </ligand>
</feature>
<evidence type="ECO:0000256" key="12">
    <source>
        <dbReference type="ARBA" id="ARBA00022833"/>
    </source>
</evidence>
<sequence length="550" mass="60727">MEFVLLLLISHLNFICGLIPGLTPPAGLKKKRIYHQIRNPPPEHEMNPTYWRNQAQETLKRALNLQKLNTGVAKNIILFLGDGMGIPTVTAARILKGQLESKTGEEGFLEMDKFPHVALSKTYNTNAQVPDSAGTATAYLCGVKANEGTVGVSAASVRRQCNTTFGNEVTSILKWAEDAGKSTGIVTTTRVQHATPSASYAHSVNRDWYADSDMPSEALEQGCKDIAQQLIFNIPGIEVIMGGGRKYMFPRDTPDIEYPNDWKANGTRLDGKNLVEAWKDMKKGKNAHYVWNREQLKSLDLTKIEHLLALFEHGDLQYELERNKTTDPSLEEMVTTAIRILSKNPKGFFLLVEGGRIDHGHHEGKAKMALYEAVEMDKAIGRAGSLTRDTDTLTVITADHSHVFTFGGYTFRGSNIFGLAPYLSDVDSRPFTSILYGNGPGYSLQNGERPNVSNSEIYENNYLAQSAVPLRQETHGGEDVAIFAKGPMAHLFHSVHEQNYIPHVMAYAACIGQNREHCVKFERGPCPSAAWVPIGSGAILLLLLTLLSCI</sequence>
<proteinExistence type="inferred from homology"/>
<comment type="catalytic activity">
    <reaction evidence="26">
        <text>ADP + H2O = AMP + phosphate + H(+)</text>
        <dbReference type="Rhea" id="RHEA:61436"/>
        <dbReference type="ChEBI" id="CHEBI:15377"/>
        <dbReference type="ChEBI" id="CHEBI:15378"/>
        <dbReference type="ChEBI" id="CHEBI:43474"/>
        <dbReference type="ChEBI" id="CHEBI:456215"/>
        <dbReference type="ChEBI" id="CHEBI:456216"/>
    </reaction>
    <physiologicalReaction direction="left-to-right" evidence="26">
        <dbReference type="Rhea" id="RHEA:61437"/>
    </physiologicalReaction>
</comment>
<evidence type="ECO:0000256" key="25">
    <source>
        <dbReference type="ARBA" id="ARBA00049444"/>
    </source>
</evidence>